<keyword evidence="2" id="KW-1185">Reference proteome</keyword>
<reference evidence="1" key="1">
    <citation type="journal article" date="2025" name="Int. J. Syst. Evol. Microbiol.">
        <title>Streptomyces citrinus sp. nov., with yellow diffusible pigment.</title>
        <authorList>
            <person name="He Y."/>
            <person name="Yang E."/>
            <person name="Xu J."/>
            <person name="Sun Y."/>
            <person name="Sun L."/>
        </authorList>
    </citation>
    <scope>NUCLEOTIDE SEQUENCE</scope>
    <source>
        <strain evidence="1">Q6</strain>
    </source>
</reference>
<organism evidence="1 2">
    <name type="scientific">Streptomyces citrinus</name>
    <dbReference type="NCBI Taxonomy" id="3118173"/>
    <lineage>
        <taxon>Bacteria</taxon>
        <taxon>Bacillati</taxon>
        <taxon>Actinomycetota</taxon>
        <taxon>Actinomycetes</taxon>
        <taxon>Kitasatosporales</taxon>
        <taxon>Streptomycetaceae</taxon>
        <taxon>Streptomyces</taxon>
    </lineage>
</organism>
<evidence type="ECO:0000313" key="2">
    <source>
        <dbReference type="Proteomes" id="UP001432251"/>
    </source>
</evidence>
<dbReference type="EMBL" id="CP146022">
    <property type="protein sequence ID" value="WWQ67275.1"/>
    <property type="molecule type" value="Genomic_DNA"/>
</dbReference>
<evidence type="ECO:0000313" key="1">
    <source>
        <dbReference type="EMBL" id="WWQ67275.1"/>
    </source>
</evidence>
<proteinExistence type="predicted"/>
<accession>A0ACD5AJQ8</accession>
<dbReference type="Proteomes" id="UP001432251">
    <property type="component" value="Chromosome"/>
</dbReference>
<gene>
    <name evidence="1" type="ORF">V2W30_30720</name>
</gene>
<name>A0ACD5AJQ8_9ACTN</name>
<protein>
    <submittedName>
        <fullName evidence="1">DUF4142 domain-containing protein</fullName>
    </submittedName>
</protein>
<sequence>MRRHIPHRVNGTALIVTGLLATLAALVFPIWSYADRSGTGLDTLNAETVSTRFGPLSATDRIFITKVRLAGLWELPAGQQAEERAPSKAVETAGEHLVQGHTFLDARVREVAAQLNLELPNQPNEQQQGWLRQLTAAQGQDYERKFANVLRRAHGQVFSLVAQVRASTRNSLVRDLADDANTTVLDHIKVLEATGLVDFDSLARDGATASPPPATRSPAPPGPTTSPDEPTPVTPSPTTSYPLPPAASRPPGEDDGERQPGASGTKGPRKKPENAQGPQDARDPQDAQPPERKASHR</sequence>